<dbReference type="InParanoid" id="A0A7N2RCB6"/>
<dbReference type="CDD" id="cd00048">
    <property type="entry name" value="DSRM_SF"/>
    <property type="match status" value="1"/>
</dbReference>
<evidence type="ECO:0008006" key="6">
    <source>
        <dbReference type="Google" id="ProtNLM"/>
    </source>
</evidence>
<evidence type="ECO:0000313" key="4">
    <source>
        <dbReference type="EnsemblPlants" id="QL10p048538:mrna"/>
    </source>
</evidence>
<feature type="domain" description="DUF7915" evidence="3">
    <location>
        <begin position="161"/>
        <end position="310"/>
    </location>
</feature>
<reference evidence="4 5" key="1">
    <citation type="journal article" date="2016" name="G3 (Bethesda)">
        <title>First Draft Assembly and Annotation of the Genome of a California Endemic Oak Quercus lobata Nee (Fagaceae).</title>
        <authorList>
            <person name="Sork V.L."/>
            <person name="Fitz-Gibbon S.T."/>
            <person name="Puiu D."/>
            <person name="Crepeau M."/>
            <person name="Gugger P.F."/>
            <person name="Sherman R."/>
            <person name="Stevens K."/>
            <person name="Langley C.H."/>
            <person name="Pellegrini M."/>
            <person name="Salzberg S.L."/>
        </authorList>
    </citation>
    <scope>NUCLEOTIDE SEQUENCE [LARGE SCALE GENOMIC DNA]</scope>
    <source>
        <strain evidence="4 5">cv. SW786</strain>
    </source>
</reference>
<reference evidence="4" key="2">
    <citation type="submission" date="2021-01" db="UniProtKB">
        <authorList>
            <consortium name="EnsemblPlants"/>
        </authorList>
    </citation>
    <scope>IDENTIFICATION</scope>
</reference>
<gene>
    <name evidence="4" type="primary">LOC115963760</name>
</gene>
<evidence type="ECO:0000259" key="2">
    <source>
        <dbReference type="Pfam" id="PF25500"/>
    </source>
</evidence>
<dbReference type="Pfam" id="PF25500">
    <property type="entry name" value="DUF7913"/>
    <property type="match status" value="1"/>
</dbReference>
<protein>
    <recommendedName>
        <fullName evidence="6">DRBM domain-containing protein</fullName>
    </recommendedName>
</protein>
<dbReference type="OrthoDB" id="1909634at2759"/>
<dbReference type="AlphaFoldDB" id="A0A7N2RCB6"/>
<proteinExistence type="predicted"/>
<keyword evidence="5" id="KW-1185">Reference proteome</keyword>
<dbReference type="PANTHER" id="PTHR33913">
    <property type="entry name" value="ALEURONE LAYER MORPHOGENESIS PROTEIN"/>
    <property type="match status" value="1"/>
</dbReference>
<accession>A0A7N2RCB6</accession>
<dbReference type="InterPro" id="IPR057235">
    <property type="entry name" value="DUF7913"/>
</dbReference>
<dbReference type="Gene3D" id="3.30.160.20">
    <property type="match status" value="1"/>
</dbReference>
<organism evidence="4 5">
    <name type="scientific">Quercus lobata</name>
    <name type="common">Valley oak</name>
    <dbReference type="NCBI Taxonomy" id="97700"/>
    <lineage>
        <taxon>Eukaryota</taxon>
        <taxon>Viridiplantae</taxon>
        <taxon>Streptophyta</taxon>
        <taxon>Embryophyta</taxon>
        <taxon>Tracheophyta</taxon>
        <taxon>Spermatophyta</taxon>
        <taxon>Magnoliopsida</taxon>
        <taxon>eudicotyledons</taxon>
        <taxon>Gunneridae</taxon>
        <taxon>Pentapetalae</taxon>
        <taxon>rosids</taxon>
        <taxon>fabids</taxon>
        <taxon>Fagales</taxon>
        <taxon>Fagaceae</taxon>
        <taxon>Quercus</taxon>
    </lineage>
</organism>
<feature type="domain" description="DUF7913" evidence="2">
    <location>
        <begin position="6"/>
        <end position="125"/>
    </location>
</feature>
<dbReference type="KEGG" id="qlo:115963760"/>
<evidence type="ECO:0000313" key="5">
    <source>
        <dbReference type="Proteomes" id="UP000594261"/>
    </source>
</evidence>
<evidence type="ECO:0000259" key="3">
    <source>
        <dbReference type="Pfam" id="PF25502"/>
    </source>
</evidence>
<dbReference type="InterPro" id="IPR057237">
    <property type="entry name" value="DUF7915"/>
</dbReference>
<dbReference type="RefSeq" id="XP_030938766.1">
    <property type="nucleotide sequence ID" value="XM_031082906.1"/>
</dbReference>
<dbReference type="GeneID" id="115963760"/>
<dbReference type="PANTHER" id="PTHR33913:SF1">
    <property type="entry name" value="DRBM DOMAIN-CONTAINING PROTEIN"/>
    <property type="match status" value="1"/>
</dbReference>
<feature type="region of interest" description="Disordered" evidence="1">
    <location>
        <begin position="374"/>
        <end position="395"/>
    </location>
</feature>
<dbReference type="FunCoup" id="A0A7N2RCB6">
    <property type="interactions" value="423"/>
</dbReference>
<dbReference type="Pfam" id="PF25502">
    <property type="entry name" value="DUF7915"/>
    <property type="match status" value="1"/>
</dbReference>
<dbReference type="SUPFAM" id="SSF54768">
    <property type="entry name" value="dsRNA-binding domain-like"/>
    <property type="match status" value="1"/>
</dbReference>
<dbReference type="Gramene" id="QL10p048538:mrna">
    <property type="protein sequence ID" value="QL10p048538:mrna"/>
    <property type="gene ID" value="QL10p048538"/>
</dbReference>
<evidence type="ECO:0000256" key="1">
    <source>
        <dbReference type="SAM" id="MobiDB-lite"/>
    </source>
</evidence>
<sequence>MGKLEEACPTEDAVMALLEYLVSPMLPSAKSINQTPSLPQQQSVAKQMHAAVLLYNYYLRKQNPQLEVLGFEAFCKLSVVLKPTLLAHMKLMQSSDDTEIDDLKKQLSETEKRIMEACDISASLDASKDVPNIEGWPISKVAVLLVDSNKENFFLRFSSITQGVWSVIEKDVDISNPTVEGTVDANQSNKKKRFIRKPSKDESSVDESGLLQLAYAAVKEATGINQTDLMVSERHAVYSLSKEKTAARFYIMQCIKSVNEDVDRVPIKDTIDSLQGTLVRKSSSRWMVTPAVEYFHVRPYARIVSTWLSREVSSDSLPVLREGERNSIVNSHERTERPCTPEIHKMQDRSPVSDGLVGGFGNNTRSVNTESLRQKNNNGSCMIGLSGSLTGPQSRDEDERFMVTSQNGEQFKNIANTIQVVSREENRDVDFSFMVPSQNGGKCENIANTMQVHNQQEKRTNCVEDDLNGSPSIVKDDEMMGLMTSPCVSECRGKQIAAGNKICNNILSVQGGRGDHALVAYQSTELDIDRSKNTSVSKQDEWSGAALLQNSTVPKQDELSRAALLQNFIVPKQYELSHAALLPTAVVSKQDELSCAALRVLLRKRDQLSLQQRNIEDEIALCDKKIQKILNGGEDDLALKIESVIEGCNDVCLRSITQERTKQQLEDQLSPQTFKRKRLSEAVLSMQYPCEELDRVCNESNWVLPTYCVFTSDGGYRANVTVNGVDFECTTGGDTRSNPREARESAAAQMLAKLRAMASSTP</sequence>
<dbReference type="OMA" id="KEACDTC"/>
<dbReference type="Proteomes" id="UP000594261">
    <property type="component" value="Chromosome 10"/>
</dbReference>
<dbReference type="EnsemblPlants" id="QL10p048538:mrna">
    <property type="protein sequence ID" value="QL10p048538:mrna"/>
    <property type="gene ID" value="QL10p048538"/>
</dbReference>
<name>A0A7N2RCB6_QUELO</name>
<dbReference type="EMBL" id="LRBV02000010">
    <property type="status" value="NOT_ANNOTATED_CDS"/>
    <property type="molecule type" value="Genomic_DNA"/>
</dbReference>